<evidence type="ECO:0000256" key="3">
    <source>
        <dbReference type="ARBA" id="ARBA00022692"/>
    </source>
</evidence>
<evidence type="ECO:0000256" key="6">
    <source>
        <dbReference type="SAM" id="Phobius"/>
    </source>
</evidence>
<dbReference type="InterPro" id="IPR019108">
    <property type="entry name" value="Caa3_assmbl_CtaG-rel"/>
</dbReference>
<feature type="transmembrane region" description="Helical" evidence="6">
    <location>
        <begin position="80"/>
        <end position="99"/>
    </location>
</feature>
<evidence type="ECO:0000256" key="5">
    <source>
        <dbReference type="ARBA" id="ARBA00023136"/>
    </source>
</evidence>
<dbReference type="EMBL" id="CP038439">
    <property type="protein sequence ID" value="QBX36067.1"/>
    <property type="molecule type" value="Genomic_DNA"/>
</dbReference>
<keyword evidence="3 6" id="KW-0812">Transmembrane</keyword>
<dbReference type="AlphaFoldDB" id="A0A4P7HRH0"/>
<dbReference type="KEGG" id="plia:E4191_04910"/>
<sequence>MTDAAMTYCGPAPVPEQIWRAWNLDPVLLAALAVAGGLLLWRSDREGRTPALIAIAALVVAFVSPLCALTVALFSARAAHHLLIITVAAPALALALPLAARLPASLSLVALSAAMIAWHLPSVYAAIWWSDALYWGLQAAMLLPAWAFWSAVLAPGITAEDAVARALLIGGLAGIMGLLGAALTFTPGILYIQHVTGAAPWGLPALADQQLAGLIMWVPGFVPLAALAALMLRRGWMAGFRA</sequence>
<dbReference type="Proteomes" id="UP000296374">
    <property type="component" value="Chromosome"/>
</dbReference>
<keyword evidence="5 6" id="KW-0472">Membrane</keyword>
<feature type="transmembrane region" description="Helical" evidence="6">
    <location>
        <begin position="133"/>
        <end position="154"/>
    </location>
</feature>
<evidence type="ECO:0000313" key="8">
    <source>
        <dbReference type="Proteomes" id="UP000296374"/>
    </source>
</evidence>
<evidence type="ECO:0000256" key="4">
    <source>
        <dbReference type="ARBA" id="ARBA00022989"/>
    </source>
</evidence>
<organism evidence="7 8">
    <name type="scientific">Paracoccus liaowanqingii</name>
    <dbReference type="NCBI Taxonomy" id="2560053"/>
    <lineage>
        <taxon>Bacteria</taxon>
        <taxon>Pseudomonadati</taxon>
        <taxon>Pseudomonadota</taxon>
        <taxon>Alphaproteobacteria</taxon>
        <taxon>Rhodobacterales</taxon>
        <taxon>Paracoccaceae</taxon>
        <taxon>Paracoccus</taxon>
    </lineage>
</organism>
<feature type="transmembrane region" description="Helical" evidence="6">
    <location>
        <begin position="106"/>
        <end position="127"/>
    </location>
</feature>
<evidence type="ECO:0000256" key="1">
    <source>
        <dbReference type="ARBA" id="ARBA00004651"/>
    </source>
</evidence>
<dbReference type="GO" id="GO:0005886">
    <property type="term" value="C:plasma membrane"/>
    <property type="evidence" value="ECO:0007669"/>
    <property type="project" value="UniProtKB-SubCell"/>
</dbReference>
<feature type="transmembrane region" description="Helical" evidence="6">
    <location>
        <begin position="166"/>
        <end position="191"/>
    </location>
</feature>
<evidence type="ECO:0000313" key="7">
    <source>
        <dbReference type="EMBL" id="QBX36067.1"/>
    </source>
</evidence>
<gene>
    <name evidence="7" type="ORF">E4191_04910</name>
</gene>
<keyword evidence="2" id="KW-1003">Cell membrane</keyword>
<accession>A0A4P7HRH0</accession>
<reference evidence="8" key="1">
    <citation type="submission" date="2019-03" db="EMBL/GenBank/DDBJ databases">
        <authorList>
            <person name="Li J."/>
        </authorList>
    </citation>
    <scope>NUCLEOTIDE SEQUENCE [LARGE SCALE GENOMIC DNA]</scope>
    <source>
        <strain evidence="8">2251</strain>
    </source>
</reference>
<feature type="transmembrane region" description="Helical" evidence="6">
    <location>
        <begin position="211"/>
        <end position="232"/>
    </location>
</feature>
<keyword evidence="4 6" id="KW-1133">Transmembrane helix</keyword>
<proteinExistence type="predicted"/>
<evidence type="ECO:0000256" key="2">
    <source>
        <dbReference type="ARBA" id="ARBA00022475"/>
    </source>
</evidence>
<comment type="subcellular location">
    <subcellularLocation>
        <location evidence="1">Cell membrane</location>
        <topology evidence="1">Multi-pass membrane protein</topology>
    </subcellularLocation>
</comment>
<protein>
    <submittedName>
        <fullName evidence="7">Cytochrome c oxidase assembly protein</fullName>
    </submittedName>
</protein>
<dbReference type="Pfam" id="PF09678">
    <property type="entry name" value="Caa3_CtaG"/>
    <property type="match status" value="1"/>
</dbReference>
<feature type="transmembrane region" description="Helical" evidence="6">
    <location>
        <begin position="53"/>
        <end position="74"/>
    </location>
</feature>
<name>A0A4P7HRH0_9RHOB</name>
<feature type="transmembrane region" description="Helical" evidence="6">
    <location>
        <begin position="21"/>
        <end position="41"/>
    </location>
</feature>